<proteinExistence type="predicted"/>
<reference evidence="1 2" key="2">
    <citation type="submission" date="2007-04" db="EMBL/GenBank/DDBJ databases">
        <title>Draft genome sequence of Ruminococcus obeum (ATCC 29174).</title>
        <authorList>
            <person name="Sudarsanam P."/>
            <person name="Ley R."/>
            <person name="Guruge J."/>
            <person name="Turnbaugh P.J."/>
            <person name="Mahowald M."/>
            <person name="Liep D."/>
            <person name="Gordon J."/>
        </authorList>
    </citation>
    <scope>NUCLEOTIDE SEQUENCE [LARGE SCALE GENOMIC DNA]</scope>
    <source>
        <strain evidence="1 2">ATCC 29174</strain>
    </source>
</reference>
<evidence type="ECO:0000313" key="2">
    <source>
        <dbReference type="Proteomes" id="UP000006002"/>
    </source>
</evidence>
<organism evidence="1 2">
    <name type="scientific">Blautia obeum ATCC 29174</name>
    <dbReference type="NCBI Taxonomy" id="411459"/>
    <lineage>
        <taxon>Bacteria</taxon>
        <taxon>Bacillati</taxon>
        <taxon>Bacillota</taxon>
        <taxon>Clostridia</taxon>
        <taxon>Lachnospirales</taxon>
        <taxon>Lachnospiraceae</taxon>
        <taxon>Blautia</taxon>
    </lineage>
</organism>
<sequence length="53" mass="5881">MQKGVQISANNVKIEIDHKTCVSKGFLEIIEKIGEETPVEIPEQPAERTTEDG</sequence>
<protein>
    <submittedName>
        <fullName evidence="1">Uncharacterized protein</fullName>
    </submittedName>
</protein>
<dbReference type="HOGENOM" id="CLU_3059062_0_0_9"/>
<gene>
    <name evidence="1" type="ORF">RUMOBE_03147</name>
</gene>
<dbReference type="AlphaFoldDB" id="A5ZVV4"/>
<dbReference type="Proteomes" id="UP000006002">
    <property type="component" value="Unassembled WGS sequence"/>
</dbReference>
<reference evidence="1 2" key="1">
    <citation type="submission" date="2007-03" db="EMBL/GenBank/DDBJ databases">
        <authorList>
            <person name="Fulton L."/>
            <person name="Clifton S."/>
            <person name="Fulton B."/>
            <person name="Xu J."/>
            <person name="Minx P."/>
            <person name="Pepin K.H."/>
            <person name="Johnson M."/>
            <person name="Thiruvilangam P."/>
            <person name="Bhonagiri V."/>
            <person name="Nash W.E."/>
            <person name="Mardis E.R."/>
            <person name="Wilson R.K."/>
        </authorList>
    </citation>
    <scope>NUCLEOTIDE SEQUENCE [LARGE SCALE GENOMIC DNA]</scope>
    <source>
        <strain evidence="1 2">ATCC 29174</strain>
    </source>
</reference>
<comment type="caution">
    <text evidence="1">The sequence shown here is derived from an EMBL/GenBank/DDBJ whole genome shotgun (WGS) entry which is preliminary data.</text>
</comment>
<evidence type="ECO:0000313" key="1">
    <source>
        <dbReference type="EMBL" id="EDM86189.1"/>
    </source>
</evidence>
<accession>A5ZVV4</accession>
<dbReference type="EMBL" id="AAVO02000017">
    <property type="protein sequence ID" value="EDM86189.1"/>
    <property type="molecule type" value="Genomic_DNA"/>
</dbReference>
<name>A5ZVV4_9FIRM</name>